<comment type="subcellular location">
    <subcellularLocation>
        <location evidence="1">Membrane</location>
        <topology evidence="1">Multi-pass membrane protein</topology>
    </subcellularLocation>
</comment>
<proteinExistence type="predicted"/>
<evidence type="ECO:0000256" key="1">
    <source>
        <dbReference type="ARBA" id="ARBA00004141"/>
    </source>
</evidence>
<feature type="transmembrane region" description="Helical" evidence="5">
    <location>
        <begin position="51"/>
        <end position="72"/>
    </location>
</feature>
<dbReference type="Proteomes" id="UP001049518">
    <property type="component" value="Chromosome"/>
</dbReference>
<feature type="transmembrane region" description="Helical" evidence="5">
    <location>
        <begin position="320"/>
        <end position="337"/>
    </location>
</feature>
<feature type="transmembrane region" description="Helical" evidence="5">
    <location>
        <begin position="234"/>
        <end position="263"/>
    </location>
</feature>
<evidence type="ECO:0000256" key="3">
    <source>
        <dbReference type="ARBA" id="ARBA00022989"/>
    </source>
</evidence>
<keyword evidence="4 5" id="KW-0472">Membrane</keyword>
<feature type="transmembrane region" description="Helical" evidence="5">
    <location>
        <begin position="120"/>
        <end position="143"/>
    </location>
</feature>
<evidence type="ECO:0000313" key="6">
    <source>
        <dbReference type="EMBL" id="QXJ20607.1"/>
    </source>
</evidence>
<feature type="transmembrane region" description="Helical" evidence="5">
    <location>
        <begin position="343"/>
        <end position="366"/>
    </location>
</feature>
<keyword evidence="2 5" id="KW-0812">Transmembrane</keyword>
<accession>A0ABX8QT57</accession>
<feature type="transmembrane region" description="Helical" evidence="5">
    <location>
        <begin position="283"/>
        <end position="308"/>
    </location>
</feature>
<keyword evidence="7" id="KW-1185">Reference proteome</keyword>
<feature type="transmembrane region" description="Helical" evidence="5">
    <location>
        <begin position="378"/>
        <end position="398"/>
    </location>
</feature>
<gene>
    <name evidence="6" type="ORF">AGRA3207_001348</name>
</gene>
<dbReference type="PANTHER" id="PTHR11706:SF2">
    <property type="entry name" value="TRANSPORTER PROTEIN"/>
    <property type="match status" value="1"/>
</dbReference>
<feature type="transmembrane region" description="Helical" evidence="5">
    <location>
        <begin position="93"/>
        <end position="114"/>
    </location>
</feature>
<dbReference type="InterPro" id="IPR001046">
    <property type="entry name" value="NRAMP_fam"/>
</dbReference>
<organism evidence="6 7">
    <name type="scientific">Actinomadura graeca</name>
    <dbReference type="NCBI Taxonomy" id="2750812"/>
    <lineage>
        <taxon>Bacteria</taxon>
        <taxon>Bacillati</taxon>
        <taxon>Actinomycetota</taxon>
        <taxon>Actinomycetes</taxon>
        <taxon>Streptosporangiales</taxon>
        <taxon>Thermomonosporaceae</taxon>
        <taxon>Actinomadura</taxon>
    </lineage>
</organism>
<evidence type="ECO:0000256" key="2">
    <source>
        <dbReference type="ARBA" id="ARBA00022692"/>
    </source>
</evidence>
<dbReference type="PANTHER" id="PTHR11706">
    <property type="entry name" value="SOLUTE CARRIER PROTEIN FAMILY 11 MEMBER"/>
    <property type="match status" value="1"/>
</dbReference>
<dbReference type="RefSeq" id="WP_231333691.1">
    <property type="nucleotide sequence ID" value="NZ_CP059572.1"/>
</dbReference>
<evidence type="ECO:0000256" key="5">
    <source>
        <dbReference type="SAM" id="Phobius"/>
    </source>
</evidence>
<feature type="transmembrane region" description="Helical" evidence="5">
    <location>
        <begin position="21"/>
        <end position="39"/>
    </location>
</feature>
<evidence type="ECO:0000256" key="4">
    <source>
        <dbReference type="ARBA" id="ARBA00023136"/>
    </source>
</evidence>
<dbReference type="Pfam" id="PF01566">
    <property type="entry name" value="Nramp"/>
    <property type="match status" value="1"/>
</dbReference>
<feature type="transmembrane region" description="Helical" evidence="5">
    <location>
        <begin position="193"/>
        <end position="213"/>
    </location>
</feature>
<evidence type="ECO:0000313" key="7">
    <source>
        <dbReference type="Proteomes" id="UP001049518"/>
    </source>
</evidence>
<keyword evidence="3 5" id="KW-1133">Transmembrane helix</keyword>
<protein>
    <submittedName>
        <fullName evidence="6">Divalent metal cation transporter</fullName>
    </submittedName>
</protein>
<sequence>MTDRTTLDTSPSPASSSRRGAVAGAMFLMATSAIGPGFITQTTVFTARLGAAFAFAIVVSVLVDIAIQLNVWRVVGVSGRRAQDLGNRVVPGGGYALAALDVFGGLVFNIGNIAGTALGLNALLGLDVKAGGALSALAAIAIFLSRRAGVAMDRIVVVLGAVMIVMTLYVAIVSGPPLGDALREGVAPGEVDLLVITTLIGGTVGGYITYAGAHRMIESGVTGPGRVAEINRAAVTGVLVTGLMRVLLFLAVLGVVAGGVRLAEDNPAPSAFEHVSGEAGLRVFGLIMWSAAITSVIGASYTSVSFLVSFAPWVERHRGRLVVAFIAVSAVIYLAIGTTPAKLLVLAGALNGLILPFGLAVLLWAAARRRDLLGGYRYPAWLLGIGIAAWLLSLYLGWNALSGLDDLWK</sequence>
<reference evidence="6" key="1">
    <citation type="submission" date="2020-07" db="EMBL/GenBank/DDBJ databases">
        <authorList>
            <person name="Tarantini F.S."/>
            <person name="Hong K.W."/>
            <person name="Chan K.G."/>
        </authorList>
    </citation>
    <scope>NUCLEOTIDE SEQUENCE</scope>
    <source>
        <strain evidence="6">32-07</strain>
    </source>
</reference>
<name>A0ABX8QT57_9ACTN</name>
<dbReference type="EMBL" id="CP059572">
    <property type="protein sequence ID" value="QXJ20607.1"/>
    <property type="molecule type" value="Genomic_DNA"/>
</dbReference>
<feature type="transmembrane region" description="Helical" evidence="5">
    <location>
        <begin position="155"/>
        <end position="173"/>
    </location>
</feature>